<keyword evidence="4 7" id="KW-0863">Zinc-finger</keyword>
<feature type="compositionally biased region" description="Gly residues" evidence="8">
    <location>
        <begin position="885"/>
        <end position="896"/>
    </location>
</feature>
<feature type="compositionally biased region" description="Low complexity" evidence="8">
    <location>
        <begin position="811"/>
        <end position="822"/>
    </location>
</feature>
<feature type="region of interest" description="Disordered" evidence="8">
    <location>
        <begin position="1"/>
        <end position="185"/>
    </location>
</feature>
<evidence type="ECO:0000313" key="11">
    <source>
        <dbReference type="Proteomes" id="UP000256328"/>
    </source>
</evidence>
<keyword evidence="3" id="KW-0677">Repeat</keyword>
<reference evidence="10 11" key="1">
    <citation type="journal article" date="2018" name="IMA Fungus">
        <title>IMA Genome-F 9: Draft genome sequence of Annulohypoxylon stygium, Aspergillus mulundensis, Berkeleyomyces basicola (syn. Thielaviopsis basicola), Ceratocystis smalleyi, two Cercospora beticola strains, Coleophoma cylindrospora, Fusarium fracticaudum, Phialophora cf. hyalina, and Morchella septimelata.</title>
        <authorList>
            <person name="Wingfield B.D."/>
            <person name="Bills G.F."/>
            <person name="Dong Y."/>
            <person name="Huang W."/>
            <person name="Nel W.J."/>
            <person name="Swalarsk-Parry B.S."/>
            <person name="Vaghefi N."/>
            <person name="Wilken P.M."/>
            <person name="An Z."/>
            <person name="de Beer Z.W."/>
            <person name="De Vos L."/>
            <person name="Chen L."/>
            <person name="Duong T.A."/>
            <person name="Gao Y."/>
            <person name="Hammerbacher A."/>
            <person name="Kikkert J.R."/>
            <person name="Li Y."/>
            <person name="Li H."/>
            <person name="Li K."/>
            <person name="Li Q."/>
            <person name="Liu X."/>
            <person name="Ma X."/>
            <person name="Naidoo K."/>
            <person name="Pethybridge S.J."/>
            <person name="Sun J."/>
            <person name="Steenkamp E.T."/>
            <person name="van der Nest M.A."/>
            <person name="van Wyk S."/>
            <person name="Wingfield M.J."/>
            <person name="Xiong C."/>
            <person name="Yue Q."/>
            <person name="Zhang X."/>
        </authorList>
    </citation>
    <scope>NUCLEOTIDE SEQUENCE [LARGE SCALE GENOMIC DNA]</scope>
    <source>
        <strain evidence="10 11">BP5796</strain>
    </source>
</reference>
<organism evidence="10 11">
    <name type="scientific">Coleophoma crateriformis</name>
    <dbReference type="NCBI Taxonomy" id="565419"/>
    <lineage>
        <taxon>Eukaryota</taxon>
        <taxon>Fungi</taxon>
        <taxon>Dikarya</taxon>
        <taxon>Ascomycota</taxon>
        <taxon>Pezizomycotina</taxon>
        <taxon>Leotiomycetes</taxon>
        <taxon>Helotiales</taxon>
        <taxon>Dermateaceae</taxon>
        <taxon>Coleophoma</taxon>
    </lineage>
</organism>
<dbReference type="PANTHER" id="PTHR46543">
    <property type="entry name" value="ZINC FINGER CCHC DOMAIN-CONTAINING PROTEIN 7"/>
    <property type="match status" value="1"/>
</dbReference>
<dbReference type="GO" id="GO:0071038">
    <property type="term" value="P:TRAMP-dependent tRNA surveillance pathway"/>
    <property type="evidence" value="ECO:0007669"/>
    <property type="project" value="TreeGrafter"/>
</dbReference>
<dbReference type="InterPro" id="IPR001878">
    <property type="entry name" value="Znf_CCHC"/>
</dbReference>
<gene>
    <name evidence="10" type="ORF">BP5796_11161</name>
</gene>
<feature type="compositionally biased region" description="Polar residues" evidence="8">
    <location>
        <begin position="116"/>
        <end position="130"/>
    </location>
</feature>
<feature type="compositionally biased region" description="Polar residues" evidence="8">
    <location>
        <begin position="823"/>
        <end position="856"/>
    </location>
</feature>
<dbReference type="SMART" id="SM00343">
    <property type="entry name" value="ZnF_C2HC"/>
    <property type="match status" value="5"/>
</dbReference>
<comment type="caution">
    <text evidence="10">The sequence shown here is derived from an EMBL/GenBank/DDBJ whole genome shotgun (WGS) entry which is preliminary data.</text>
</comment>
<protein>
    <recommendedName>
        <fullName evidence="9">CCHC-type domain-containing protein</fullName>
    </recommendedName>
</protein>
<dbReference type="GO" id="GO:0071039">
    <property type="term" value="P:nuclear polyadenylation-dependent CUT catabolic process"/>
    <property type="evidence" value="ECO:0007669"/>
    <property type="project" value="TreeGrafter"/>
</dbReference>
<evidence type="ECO:0000313" key="10">
    <source>
        <dbReference type="EMBL" id="RDW62859.1"/>
    </source>
</evidence>
<feature type="domain" description="CCHC-type" evidence="9">
    <location>
        <begin position="643"/>
        <end position="656"/>
    </location>
</feature>
<dbReference type="GO" id="GO:0071036">
    <property type="term" value="P:nuclear polyadenylation-dependent snoRNA catabolic process"/>
    <property type="evidence" value="ECO:0007669"/>
    <property type="project" value="TreeGrafter"/>
</dbReference>
<evidence type="ECO:0000256" key="2">
    <source>
        <dbReference type="ARBA" id="ARBA00022723"/>
    </source>
</evidence>
<evidence type="ECO:0000256" key="4">
    <source>
        <dbReference type="ARBA" id="ARBA00022771"/>
    </source>
</evidence>
<evidence type="ECO:0000256" key="3">
    <source>
        <dbReference type="ARBA" id="ARBA00022737"/>
    </source>
</evidence>
<dbReference type="OrthoDB" id="7608935at2759"/>
<evidence type="ECO:0000256" key="6">
    <source>
        <dbReference type="ARBA" id="ARBA00023242"/>
    </source>
</evidence>
<dbReference type="EMBL" id="PDLN01000017">
    <property type="protein sequence ID" value="RDW62859.1"/>
    <property type="molecule type" value="Genomic_DNA"/>
</dbReference>
<dbReference type="Gene3D" id="4.10.60.10">
    <property type="entry name" value="Zinc finger, CCHC-type"/>
    <property type="match status" value="2"/>
</dbReference>
<dbReference type="GO" id="GO:0031499">
    <property type="term" value="C:TRAMP complex"/>
    <property type="evidence" value="ECO:0007669"/>
    <property type="project" value="TreeGrafter"/>
</dbReference>
<dbReference type="SUPFAM" id="SSF57756">
    <property type="entry name" value="Retrovirus zinc finger-like domains"/>
    <property type="match status" value="1"/>
</dbReference>
<evidence type="ECO:0000256" key="7">
    <source>
        <dbReference type="PROSITE-ProRule" id="PRU00047"/>
    </source>
</evidence>
<evidence type="ECO:0000256" key="8">
    <source>
        <dbReference type="SAM" id="MobiDB-lite"/>
    </source>
</evidence>
<dbReference type="GO" id="GO:0003723">
    <property type="term" value="F:RNA binding"/>
    <property type="evidence" value="ECO:0007669"/>
    <property type="project" value="TreeGrafter"/>
</dbReference>
<proteinExistence type="predicted"/>
<dbReference type="GO" id="GO:0071031">
    <property type="term" value="P:nuclear mRNA surveillance of mRNA 3'-end processing"/>
    <property type="evidence" value="ECO:0007669"/>
    <property type="project" value="TreeGrafter"/>
</dbReference>
<dbReference type="GO" id="GO:0071035">
    <property type="term" value="P:nuclear polyadenylation-dependent rRNA catabolic process"/>
    <property type="evidence" value="ECO:0007669"/>
    <property type="project" value="TreeGrafter"/>
</dbReference>
<keyword evidence="2" id="KW-0479">Metal-binding</keyword>
<accession>A0A3D8QM32</accession>
<evidence type="ECO:0000259" key="9">
    <source>
        <dbReference type="PROSITE" id="PS50158"/>
    </source>
</evidence>
<comment type="subcellular location">
    <subcellularLocation>
        <location evidence="1">Nucleus</location>
    </subcellularLocation>
</comment>
<feature type="compositionally biased region" description="Polar residues" evidence="8">
    <location>
        <begin position="78"/>
        <end position="106"/>
    </location>
</feature>
<dbReference type="InterPro" id="IPR051644">
    <property type="entry name" value="TRAMP_AT-DNA-binding"/>
</dbReference>
<dbReference type="AlphaFoldDB" id="A0A3D8QM32"/>
<feature type="compositionally biased region" description="Polar residues" evidence="8">
    <location>
        <begin position="1"/>
        <end position="14"/>
    </location>
</feature>
<dbReference type="Proteomes" id="UP000256328">
    <property type="component" value="Unassembled WGS sequence"/>
</dbReference>
<dbReference type="GO" id="GO:0071037">
    <property type="term" value="P:nuclear polyadenylation-dependent snRNA catabolic process"/>
    <property type="evidence" value="ECO:0007669"/>
    <property type="project" value="TreeGrafter"/>
</dbReference>
<dbReference type="GO" id="GO:0008270">
    <property type="term" value="F:zinc ion binding"/>
    <property type="evidence" value="ECO:0007669"/>
    <property type="project" value="UniProtKB-KW"/>
</dbReference>
<evidence type="ECO:0000256" key="1">
    <source>
        <dbReference type="ARBA" id="ARBA00004123"/>
    </source>
</evidence>
<keyword evidence="6" id="KW-0539">Nucleus</keyword>
<sequence length="896" mass="98083">MPSSPDDNVDSRTSGVGRKRALERESLGNDTIDDSDDDTFQPQKRLKADSVDVDDEPSFIEAGVQSRKLSTDEPQIPSAPQTHPSPSDTAGLPSSTWNQSVQSGLRTSFGRKKASPLQSRPTPVETQEVTPSAAAEATLSRVTSFSTPDLPVADEHDAEVESETDVVNPNIEKDGSNTNTTSSDCSLSAAANASHIASDGRTKKGAKLYAPILRKLRAEVQNSDIPIPKKAIQAEARALAAGPPEEAEKAIQSFVQRYQQQTETAAEAKVSRKAARKALKPAFPNAIVPQAATPRTTEYDGLSEITEGFRTHPGSSRQYRNRDGVYYLREIVTDSRTEPIKLEQLSFRIFIPLFVWDNLETLCSNLNKLNVQMFSGAFACYVSAFYDKKNMALEEKIRAEGKDESARTISQGMIAAILEEAYKAKGVPSRTPSLWEKLIQVIDKIQADALSPLAKVEMTAQAEKVEAEVTETHASAAPTPAAIVVPTPSLSEMGVESSDDEYSHAAEETQMGAAIAKQPTHEDIMLQEKYFPVPSGQEVLHLCLACAGSGHHVDTCPSMVCKKCGARDHPALFCPQNKRCGKCRDLGHERLECPEKLLAARTEAVPCDLCKSVEHIESACPILWRSFQLSGEVKKIHELQIHCFCCGGTGHYGLECGLHKGPVLSGHRTWSKKNWVQFVDFNSKERALSAGVDYSIKPKEAKGFNIKGRANDPIELDDSEEDSSSFIRPKVNSAPARRGHIKFGGQNRIDNYPPRGNGYDGRIATQAIPRSGRGYRDESGRYGREREFSPPPRFEEDRYFQAGNFEHEYRQPPQSYPPQSQSFRPTGSSHFDNPPRQSSTFNSSKPISIPLSQGKNSNKRKKNAPVPAPGPGPGAKKARSRKGRGGNARGGMNGRN</sequence>
<name>A0A3D8QM32_9HELO</name>
<dbReference type="PANTHER" id="PTHR46543:SF1">
    <property type="entry name" value="ZINC FINGER CCHC DOMAIN-CONTAINING PROTEIN 7"/>
    <property type="match status" value="1"/>
</dbReference>
<evidence type="ECO:0000256" key="5">
    <source>
        <dbReference type="ARBA" id="ARBA00022833"/>
    </source>
</evidence>
<feature type="compositionally biased region" description="Basic and acidic residues" evidence="8">
    <location>
        <begin position="774"/>
        <end position="810"/>
    </location>
</feature>
<feature type="region of interest" description="Disordered" evidence="8">
    <location>
        <begin position="737"/>
        <end position="896"/>
    </location>
</feature>
<dbReference type="PROSITE" id="PS50158">
    <property type="entry name" value="ZF_CCHC"/>
    <property type="match status" value="1"/>
</dbReference>
<feature type="compositionally biased region" description="Polar residues" evidence="8">
    <location>
        <begin position="176"/>
        <end position="185"/>
    </location>
</feature>
<keyword evidence="5" id="KW-0862">Zinc</keyword>
<dbReference type="InterPro" id="IPR036875">
    <property type="entry name" value="Znf_CCHC_sf"/>
</dbReference>
<keyword evidence="11" id="KW-1185">Reference proteome</keyword>